<evidence type="ECO:0000256" key="1">
    <source>
        <dbReference type="ARBA" id="ARBA00004571"/>
    </source>
</evidence>
<evidence type="ECO:0000259" key="12">
    <source>
        <dbReference type="SMART" id="SM00965"/>
    </source>
</evidence>
<dbReference type="InterPro" id="IPR023996">
    <property type="entry name" value="TonB-dep_OMP_SusC/RagA"/>
</dbReference>
<dbReference type="Pfam" id="PF00593">
    <property type="entry name" value="TonB_dep_Rec_b-barrel"/>
    <property type="match status" value="1"/>
</dbReference>
<dbReference type="Pfam" id="PF07715">
    <property type="entry name" value="Plug"/>
    <property type="match status" value="1"/>
</dbReference>
<dbReference type="Gene3D" id="2.170.130.10">
    <property type="entry name" value="TonB-dependent receptor, plug domain"/>
    <property type="match status" value="1"/>
</dbReference>
<dbReference type="Proteomes" id="UP001501508">
    <property type="component" value="Unassembled WGS sequence"/>
</dbReference>
<dbReference type="Gene3D" id="2.40.170.20">
    <property type="entry name" value="TonB-dependent receptor, beta-barrel domain"/>
    <property type="match status" value="1"/>
</dbReference>
<evidence type="ECO:0000256" key="9">
    <source>
        <dbReference type="ARBA" id="ARBA00023237"/>
    </source>
</evidence>
<organism evidence="13 14">
    <name type="scientific">Ravibacter arvi</name>
    <dbReference type="NCBI Taxonomy" id="2051041"/>
    <lineage>
        <taxon>Bacteria</taxon>
        <taxon>Pseudomonadati</taxon>
        <taxon>Bacteroidota</taxon>
        <taxon>Cytophagia</taxon>
        <taxon>Cytophagales</taxon>
        <taxon>Spirosomataceae</taxon>
        <taxon>Ravibacter</taxon>
    </lineage>
</organism>
<accession>A0ABP8LPU2</accession>
<dbReference type="Pfam" id="PF13715">
    <property type="entry name" value="CarbopepD_reg_2"/>
    <property type="match status" value="1"/>
</dbReference>
<reference evidence="14" key="1">
    <citation type="journal article" date="2019" name="Int. J. Syst. Evol. Microbiol.">
        <title>The Global Catalogue of Microorganisms (GCM) 10K type strain sequencing project: providing services to taxonomists for standard genome sequencing and annotation.</title>
        <authorList>
            <consortium name="The Broad Institute Genomics Platform"/>
            <consortium name="The Broad Institute Genome Sequencing Center for Infectious Disease"/>
            <person name="Wu L."/>
            <person name="Ma J."/>
        </authorList>
    </citation>
    <scope>NUCLEOTIDE SEQUENCE [LARGE SCALE GENOMIC DNA]</scope>
    <source>
        <strain evidence="14">JCM 31920</strain>
    </source>
</reference>
<feature type="domain" description="Secretin/TonB short N-terminal" evidence="12">
    <location>
        <begin position="70"/>
        <end position="121"/>
    </location>
</feature>
<name>A0ABP8LPU2_9BACT</name>
<dbReference type="RefSeq" id="WP_345026339.1">
    <property type="nucleotide sequence ID" value="NZ_BAABEY010000002.1"/>
</dbReference>
<keyword evidence="6" id="KW-0408">Iron</keyword>
<comment type="caution">
    <text evidence="13">The sequence shown here is derived from an EMBL/GenBank/DDBJ whole genome shotgun (WGS) entry which is preliminary data.</text>
</comment>
<dbReference type="NCBIfam" id="TIGR04057">
    <property type="entry name" value="SusC_RagA_signa"/>
    <property type="match status" value="1"/>
</dbReference>
<keyword evidence="5 10" id="KW-0812">Transmembrane</keyword>
<evidence type="ECO:0000256" key="7">
    <source>
        <dbReference type="ARBA" id="ARBA00023077"/>
    </source>
</evidence>
<keyword evidence="7 11" id="KW-0798">TonB box</keyword>
<dbReference type="NCBIfam" id="TIGR04056">
    <property type="entry name" value="OMP_RagA_SusC"/>
    <property type="match status" value="1"/>
</dbReference>
<dbReference type="InterPro" id="IPR008969">
    <property type="entry name" value="CarboxyPept-like_regulatory"/>
</dbReference>
<dbReference type="InterPro" id="IPR011662">
    <property type="entry name" value="Secretin/TonB_short_N"/>
</dbReference>
<evidence type="ECO:0000256" key="10">
    <source>
        <dbReference type="PROSITE-ProRule" id="PRU01360"/>
    </source>
</evidence>
<comment type="similarity">
    <text evidence="10 11">Belongs to the TonB-dependent receptor family.</text>
</comment>
<keyword evidence="2 10" id="KW-0813">Transport</keyword>
<evidence type="ECO:0000256" key="3">
    <source>
        <dbReference type="ARBA" id="ARBA00022452"/>
    </source>
</evidence>
<evidence type="ECO:0000256" key="2">
    <source>
        <dbReference type="ARBA" id="ARBA00022448"/>
    </source>
</evidence>
<evidence type="ECO:0000256" key="4">
    <source>
        <dbReference type="ARBA" id="ARBA00022496"/>
    </source>
</evidence>
<dbReference type="EMBL" id="BAABEY010000002">
    <property type="protein sequence ID" value="GAA4432230.1"/>
    <property type="molecule type" value="Genomic_DNA"/>
</dbReference>
<dbReference type="InterPro" id="IPR039426">
    <property type="entry name" value="TonB-dep_rcpt-like"/>
</dbReference>
<keyword evidence="13" id="KW-0675">Receptor</keyword>
<keyword evidence="3 10" id="KW-1134">Transmembrane beta strand</keyword>
<dbReference type="Pfam" id="PF07660">
    <property type="entry name" value="STN"/>
    <property type="match status" value="1"/>
</dbReference>
<evidence type="ECO:0000256" key="5">
    <source>
        <dbReference type="ARBA" id="ARBA00022692"/>
    </source>
</evidence>
<dbReference type="Gene3D" id="2.60.40.1120">
    <property type="entry name" value="Carboxypeptidase-like, regulatory domain"/>
    <property type="match status" value="1"/>
</dbReference>
<dbReference type="InterPro" id="IPR036942">
    <property type="entry name" value="Beta-barrel_TonB_sf"/>
</dbReference>
<evidence type="ECO:0000313" key="13">
    <source>
        <dbReference type="EMBL" id="GAA4432230.1"/>
    </source>
</evidence>
<proteinExistence type="inferred from homology"/>
<dbReference type="InterPro" id="IPR000531">
    <property type="entry name" value="Beta-barrel_TonB"/>
</dbReference>
<evidence type="ECO:0000256" key="8">
    <source>
        <dbReference type="ARBA" id="ARBA00023136"/>
    </source>
</evidence>
<sequence>MEIKPISRHKAWYDLIMPPNLLMKMKLLTFFLLAALTQVWGTGYSQKISLEKRNVTLESALKAIESQTNYLFLYDRIEIPVHHRVSVNIRGESIEETLKQLFEGLPLTYKIFRHNIVIRKSQNSAAKKLQFQSKLELQRPGLAHMVTGKVTDERGEGLPGVSILVKGTQTGMISDVDGSFSIEVPGPGAILVFSFVGYLGQELAVGERTHIEISLRVDTKSLEEVVVVGYGGTQKVNLTGAISTIQYDDKLNNRPVTNASQALGGTASGVWVSQNSGKPGSDGAQIRIRGWGTLNNSNPLIIVDGVEGSFDQLNPSDIQSISVLKDAASAAIYGSKAANGVVLITTKMAADSDKMQVNVNSYVGIQSLGRHFSLINNSAQSMELTNAAMANNGSSPIFPQQLIDSYKSGGDAFKYPNTDWFRELFGNALIQQNNLSISGASGRTSTYLSLNNLNQQGLVPNTNSRRLGIRANVDTRVNSWFKLAGRLSFLNRLSKEPYADVHYGSLGRVFEMLGGATPYTAAYDRKGRFGSVEAFDEAGAMLYDNRNPLIDAANGRTTTQDNLMMINTTADFNITEDLLFKTTFSSNGAWSLVDRYNTSVFGYTDSGIETTTRNYNREGLEMNRGADYSMNTNFFSTLTWSKAFNGHDFKLLAGFQNESNKIQNVFARRNNPPKEGLTQVDAGTAGIQGTGNMNRLRILSYFGRVNYALKDKYLFEANFRADGSSRFRKGSRWGYFPGVSLGWRVSEEAFLRHSDLVSNLKLRASWGKLGNQNVASYAPYLTIIDQSNLLSNSFGGAFAPGMAITSLVDENISWEQTSTLDIGVEAGFWNNRVSVEADYFRKNTTDILVQLPIPLVLGGLTAPFENKGAMQNDGVEVILNYRNISPGADRLKVDVGFNLTYIKNKVTDFGTERSPDQLFLIREGYSFRELYGYKTEGIYQSDAEAKEHMYANGFVPRAGNLKFRDVNNDGRMDYQDKQSLGNTIPKFTYGISPSFKYKGFDLNILLQGVSGVNLFNRNIFTNLAFENRVIQTRWLDAWTPENSGSELPMARFDDSWNSADSDFWVVNGSFMKVKNLQLGYGLPGKITERLKVQKAYLYLNAQNLWTIASKEYDGYDPERNTFDAGAAIYPVPRILSFGVNLNF</sequence>
<evidence type="ECO:0000256" key="6">
    <source>
        <dbReference type="ARBA" id="ARBA00023004"/>
    </source>
</evidence>
<keyword evidence="14" id="KW-1185">Reference proteome</keyword>
<keyword evidence="8 10" id="KW-0472">Membrane</keyword>
<dbReference type="SUPFAM" id="SSF56935">
    <property type="entry name" value="Porins"/>
    <property type="match status" value="1"/>
</dbReference>
<dbReference type="InterPro" id="IPR012910">
    <property type="entry name" value="Plug_dom"/>
</dbReference>
<gene>
    <name evidence="13" type="ORF">GCM10023091_03970</name>
</gene>
<dbReference type="InterPro" id="IPR023997">
    <property type="entry name" value="TonB-dep_OMP_SusC/RagA_CS"/>
</dbReference>
<protein>
    <submittedName>
        <fullName evidence="13">TonB-dependent receptor</fullName>
    </submittedName>
</protein>
<keyword evidence="9 10" id="KW-0998">Cell outer membrane</keyword>
<keyword evidence="4" id="KW-0410">Iron transport</keyword>
<keyword evidence="4" id="KW-0406">Ion transport</keyword>
<evidence type="ECO:0000313" key="14">
    <source>
        <dbReference type="Proteomes" id="UP001501508"/>
    </source>
</evidence>
<dbReference type="PROSITE" id="PS52016">
    <property type="entry name" value="TONB_DEPENDENT_REC_3"/>
    <property type="match status" value="1"/>
</dbReference>
<comment type="subcellular location">
    <subcellularLocation>
        <location evidence="1 10">Cell outer membrane</location>
        <topology evidence="1 10">Multi-pass membrane protein</topology>
    </subcellularLocation>
</comment>
<evidence type="ECO:0000256" key="11">
    <source>
        <dbReference type="RuleBase" id="RU003357"/>
    </source>
</evidence>
<dbReference type="SMART" id="SM00965">
    <property type="entry name" value="STN"/>
    <property type="match status" value="1"/>
</dbReference>
<dbReference type="SUPFAM" id="SSF49464">
    <property type="entry name" value="Carboxypeptidase regulatory domain-like"/>
    <property type="match status" value="1"/>
</dbReference>
<dbReference type="InterPro" id="IPR037066">
    <property type="entry name" value="Plug_dom_sf"/>
</dbReference>